<reference evidence="3 4" key="1">
    <citation type="submission" date="2018-03" db="EMBL/GenBank/DDBJ databases">
        <title>Genomic Encyclopedia of Archaeal and Bacterial Type Strains, Phase II (KMG-II): from individual species to whole genera.</title>
        <authorList>
            <person name="Goeker M."/>
        </authorList>
    </citation>
    <scope>NUCLEOTIDE SEQUENCE [LARGE SCALE GENOMIC DNA]</scope>
    <source>
        <strain evidence="3 4">DSM 43146</strain>
    </source>
</reference>
<dbReference type="Proteomes" id="UP000239415">
    <property type="component" value="Unassembled WGS sequence"/>
</dbReference>
<dbReference type="CDD" id="cd00102">
    <property type="entry name" value="IPT"/>
    <property type="match status" value="1"/>
</dbReference>
<dbReference type="AlphaFoldDB" id="A0A2T0K6P7"/>
<dbReference type="EMBL" id="PVMZ01000012">
    <property type="protein sequence ID" value="PRX18681.1"/>
    <property type="molecule type" value="Genomic_DNA"/>
</dbReference>
<dbReference type="InterPro" id="IPR014756">
    <property type="entry name" value="Ig_E-set"/>
</dbReference>
<feature type="chain" id="PRO_5015536081" evidence="1">
    <location>
        <begin position="38"/>
        <end position="578"/>
    </location>
</feature>
<dbReference type="Pfam" id="PF01833">
    <property type="entry name" value="TIG"/>
    <property type="match status" value="1"/>
</dbReference>
<evidence type="ECO:0000313" key="3">
    <source>
        <dbReference type="EMBL" id="PRX18681.1"/>
    </source>
</evidence>
<evidence type="ECO:0000313" key="4">
    <source>
        <dbReference type="Proteomes" id="UP000239415"/>
    </source>
</evidence>
<dbReference type="InterPro" id="IPR006311">
    <property type="entry name" value="TAT_signal"/>
</dbReference>
<dbReference type="InterPro" id="IPR013783">
    <property type="entry name" value="Ig-like_fold"/>
</dbReference>
<dbReference type="PROSITE" id="PS51318">
    <property type="entry name" value="TAT"/>
    <property type="match status" value="1"/>
</dbReference>
<proteinExistence type="predicted"/>
<organism evidence="3 4">
    <name type="scientific">Actinoplanes italicus</name>
    <dbReference type="NCBI Taxonomy" id="113567"/>
    <lineage>
        <taxon>Bacteria</taxon>
        <taxon>Bacillati</taxon>
        <taxon>Actinomycetota</taxon>
        <taxon>Actinomycetes</taxon>
        <taxon>Micromonosporales</taxon>
        <taxon>Micromonosporaceae</taxon>
        <taxon>Actinoplanes</taxon>
    </lineage>
</organism>
<dbReference type="GO" id="GO:0005975">
    <property type="term" value="P:carbohydrate metabolic process"/>
    <property type="evidence" value="ECO:0007669"/>
    <property type="project" value="UniProtKB-ARBA"/>
</dbReference>
<feature type="signal peptide" evidence="1">
    <location>
        <begin position="1"/>
        <end position="37"/>
    </location>
</feature>
<evidence type="ECO:0000259" key="2">
    <source>
        <dbReference type="Pfam" id="PF01833"/>
    </source>
</evidence>
<feature type="domain" description="IPT/TIG" evidence="2">
    <location>
        <begin position="173"/>
        <end position="250"/>
    </location>
</feature>
<dbReference type="InterPro" id="IPR002909">
    <property type="entry name" value="IPT_dom"/>
</dbReference>
<comment type="caution">
    <text evidence="3">The sequence shown here is derived from an EMBL/GenBank/DDBJ whole genome shotgun (WGS) entry which is preliminary data.</text>
</comment>
<accession>A0A2T0K6P7</accession>
<name>A0A2T0K6P7_9ACTN</name>
<dbReference type="Gene3D" id="2.60.40.10">
    <property type="entry name" value="Immunoglobulins"/>
    <property type="match status" value="1"/>
</dbReference>
<dbReference type="RefSeq" id="WP_170154024.1">
    <property type="nucleotide sequence ID" value="NZ_BOMO01000108.1"/>
</dbReference>
<evidence type="ECO:0000256" key="1">
    <source>
        <dbReference type="SAM" id="SignalP"/>
    </source>
</evidence>
<keyword evidence="1" id="KW-0732">Signal</keyword>
<sequence>MSKSKSSITRRRLGRAGLATGAATTLLTALSAAPAFAAAGTLTLSSTGGPTGGGNTIVATFATNPTSPNPTSFGSTTAAYFVAATTATATSVTCPTTYPSSAPATNLVATGSPALKVLAPNKIAVVVPAGVAVNNSINRYGLCTYSANTSGAALIASGQYTVGTKPKIDAVGAVSPMSGPALGGTTITVKGTGFVANTTAQPTNTTATIDGEPLTDIVVAGNGNSFTAKTPPHAAGGPFLLAVTTPGGSVNTLGDTTGKASLFNYSNGIVVSPNTAPNHNGSVDLDVLGVGFSNYSFEATKGGTTRSANGHVYLTAGGYNPLSNSGAKTNPELTECINVLVITDEELLCSLPLNHTFTNPTSGTTGVLTAATAKTGKVITATSGSNQITSPASGGTAMGFTQADVGMVLDAGDGTTTFDAGTLITAVASPTSATVSNNAKGNLVAGTGAGLTNARPIANVTVTNSTTLTAASGSFTQADIGRTVVSASALTTDPKLADNTTIIAIGTGGTTATLSAPITGTLPGSPLAADISVQQSVPVANGTYTITVVNDGAVGAQLSATYSQSIISSGSTFTVADY</sequence>
<dbReference type="SUPFAM" id="SSF81296">
    <property type="entry name" value="E set domains"/>
    <property type="match status" value="1"/>
</dbReference>
<keyword evidence="4" id="KW-1185">Reference proteome</keyword>
<gene>
    <name evidence="3" type="ORF">CLV67_112156</name>
</gene>
<protein>
    <submittedName>
        <fullName evidence="3">IPT/TIG domain-containing protein</fullName>
    </submittedName>
</protein>